<keyword evidence="1" id="KW-1185">Reference proteome</keyword>
<accession>A0A914VBF4</accession>
<name>A0A914VBF4_9BILA</name>
<evidence type="ECO:0000313" key="1">
    <source>
        <dbReference type="Proteomes" id="UP000887566"/>
    </source>
</evidence>
<sequence length="72" mass="7867">EDSKIEVTPKANSVQPGSGSGTIYVKNYGNSKDEKFTLMCDKDGNWRGVFLSESDSKVAIVEADNSVFCKED</sequence>
<dbReference type="AlphaFoldDB" id="A0A914VBF4"/>
<proteinExistence type="predicted"/>
<reference evidence="2" key="1">
    <citation type="submission" date="2022-11" db="UniProtKB">
        <authorList>
            <consortium name="WormBaseParasite"/>
        </authorList>
    </citation>
    <scope>IDENTIFICATION</scope>
</reference>
<protein>
    <submittedName>
        <fullName evidence="2">Uncharacterized protein</fullName>
    </submittedName>
</protein>
<dbReference type="WBParaSite" id="PSAMB.scaffold1739size28253.g14749.t1">
    <property type="protein sequence ID" value="PSAMB.scaffold1739size28253.g14749.t1"/>
    <property type="gene ID" value="PSAMB.scaffold1739size28253.g14749"/>
</dbReference>
<evidence type="ECO:0000313" key="2">
    <source>
        <dbReference type="WBParaSite" id="PSAMB.scaffold1739size28253.g14749.t1"/>
    </source>
</evidence>
<organism evidence="1 2">
    <name type="scientific">Plectus sambesii</name>
    <dbReference type="NCBI Taxonomy" id="2011161"/>
    <lineage>
        <taxon>Eukaryota</taxon>
        <taxon>Metazoa</taxon>
        <taxon>Ecdysozoa</taxon>
        <taxon>Nematoda</taxon>
        <taxon>Chromadorea</taxon>
        <taxon>Plectida</taxon>
        <taxon>Plectina</taxon>
        <taxon>Plectoidea</taxon>
        <taxon>Plectidae</taxon>
        <taxon>Plectus</taxon>
    </lineage>
</organism>
<dbReference type="Proteomes" id="UP000887566">
    <property type="component" value="Unplaced"/>
</dbReference>